<dbReference type="SUPFAM" id="SSF53474">
    <property type="entry name" value="alpha/beta-Hydrolases"/>
    <property type="match status" value="1"/>
</dbReference>
<feature type="domain" description="GPI inositol-deacylase PGAP1-like alpha/beta" evidence="1">
    <location>
        <begin position="150"/>
        <end position="311"/>
    </location>
</feature>
<dbReference type="InterPro" id="IPR012908">
    <property type="entry name" value="PGAP1-ab_dom-like"/>
</dbReference>
<dbReference type="RefSeq" id="WP_258823218.1">
    <property type="nucleotide sequence ID" value="NZ_JANUHB010000003.1"/>
</dbReference>
<dbReference type="Pfam" id="PF07819">
    <property type="entry name" value="PGAP1"/>
    <property type="match status" value="1"/>
</dbReference>
<accession>A0ABT2DE23</accession>
<reference evidence="2 3" key="1">
    <citation type="submission" date="2022-08" db="EMBL/GenBank/DDBJ databases">
        <title>Reclassification of Massilia species as members of the genera Telluria, Duganella, Pseudoduganella, Mokoshia gen. nov. and Zemynaea gen. nov. using orthogonal and non-orthogonal genome-based approaches.</title>
        <authorList>
            <person name="Bowman J.P."/>
        </authorList>
    </citation>
    <scope>NUCLEOTIDE SEQUENCE [LARGE SCALE GENOMIC DNA]</scope>
    <source>
        <strain evidence="2 3">JCM 31605</strain>
    </source>
</reference>
<dbReference type="Gene3D" id="3.40.50.1820">
    <property type="entry name" value="alpha/beta hydrolase"/>
    <property type="match status" value="1"/>
</dbReference>
<protein>
    <submittedName>
        <fullName evidence="2">GPI inositol-deacylase</fullName>
    </submittedName>
</protein>
<dbReference type="PANTHER" id="PTHR37946">
    <property type="entry name" value="SLL1969 PROTEIN"/>
    <property type="match status" value="1"/>
</dbReference>
<name>A0ABT2DE23_9BURK</name>
<evidence type="ECO:0000259" key="1">
    <source>
        <dbReference type="Pfam" id="PF07819"/>
    </source>
</evidence>
<comment type="caution">
    <text evidence="2">The sequence shown here is derived from an EMBL/GenBank/DDBJ whole genome shotgun (WGS) entry which is preliminary data.</text>
</comment>
<evidence type="ECO:0000313" key="3">
    <source>
        <dbReference type="Proteomes" id="UP001206126"/>
    </source>
</evidence>
<dbReference type="InterPro" id="IPR029058">
    <property type="entry name" value="AB_hydrolase_fold"/>
</dbReference>
<dbReference type="PANTHER" id="PTHR37946:SF1">
    <property type="entry name" value="SLL1969 PROTEIN"/>
    <property type="match status" value="1"/>
</dbReference>
<sequence>MNAQERNSGHNGGWRRHLHGSDLHGIGRIGLSAFGAALDLVEDTHKALAGRWLARGRIGSFGTSAYARARLAHAVAGRWVDRLLAPAVLPGHRPSSPERESVLAALNGFFGDRLADGANPLAIPMRLRRHGQALDLQRQALARDIPGATGKLLVLVHGLCRCDLQWRRNHHDHGEALERDLGYTALYLSYNTGRHISVNGRELAQVLEQLVANWPVEVEEIAIIGHSMGGLVARSACHYGKKARHAWPRKLRHLVFLGTPHHGAPLERNGNWLVEMIGRAAFAAPVTRVARLRSAGITDLRYGNLVDEDWHGRDRFEQADDRRLPVPLPRGVKCYTIAGTTGRRLGDIRDRFLGDGVIPLDTALGRHTDALRTLRFPAARQWIAFGIHHLDLLSRSEVYDKLKEWLATRAPDK</sequence>
<evidence type="ECO:0000313" key="2">
    <source>
        <dbReference type="EMBL" id="MCS0809417.1"/>
    </source>
</evidence>
<dbReference type="EMBL" id="JANUHB010000003">
    <property type="protein sequence ID" value="MCS0809417.1"/>
    <property type="molecule type" value="Genomic_DNA"/>
</dbReference>
<proteinExistence type="predicted"/>
<organism evidence="2 3">
    <name type="scientific">Massilia agilis</name>
    <dbReference type="NCBI Taxonomy" id="1811226"/>
    <lineage>
        <taxon>Bacteria</taxon>
        <taxon>Pseudomonadati</taxon>
        <taxon>Pseudomonadota</taxon>
        <taxon>Betaproteobacteria</taxon>
        <taxon>Burkholderiales</taxon>
        <taxon>Oxalobacteraceae</taxon>
        <taxon>Telluria group</taxon>
        <taxon>Massilia</taxon>
    </lineage>
</organism>
<keyword evidence="3" id="KW-1185">Reference proteome</keyword>
<gene>
    <name evidence="2" type="ORF">NX774_15950</name>
</gene>
<dbReference type="Proteomes" id="UP001206126">
    <property type="component" value="Unassembled WGS sequence"/>
</dbReference>